<feature type="domain" description="EAL" evidence="1">
    <location>
        <begin position="1"/>
        <end position="64"/>
    </location>
</feature>
<dbReference type="PANTHER" id="PTHR33121:SF71">
    <property type="entry name" value="OXYGEN SENSOR PROTEIN DOSP"/>
    <property type="match status" value="1"/>
</dbReference>
<dbReference type="Gene3D" id="3.20.20.450">
    <property type="entry name" value="EAL domain"/>
    <property type="match status" value="1"/>
</dbReference>
<proteinExistence type="predicted"/>
<dbReference type="GO" id="GO:0071111">
    <property type="term" value="F:cyclic-guanylate-specific phosphodiesterase activity"/>
    <property type="evidence" value="ECO:0007669"/>
    <property type="project" value="InterPro"/>
</dbReference>
<accession>A0A2W4RT32</accession>
<dbReference type="Proteomes" id="UP000249396">
    <property type="component" value="Unassembled WGS sequence"/>
</dbReference>
<dbReference type="Pfam" id="PF00563">
    <property type="entry name" value="EAL"/>
    <property type="match status" value="1"/>
</dbReference>
<evidence type="ECO:0000313" key="3">
    <source>
        <dbReference type="Proteomes" id="UP000249396"/>
    </source>
</evidence>
<protein>
    <submittedName>
        <fullName evidence="2">Diguanylate phosphodiesterase</fullName>
    </submittedName>
</protein>
<evidence type="ECO:0000313" key="2">
    <source>
        <dbReference type="EMBL" id="PZN82798.1"/>
    </source>
</evidence>
<dbReference type="InterPro" id="IPR050706">
    <property type="entry name" value="Cyclic-di-GMP_PDE-like"/>
</dbReference>
<dbReference type="AlphaFoldDB" id="A0A2W4RT32"/>
<reference evidence="2 3" key="1">
    <citation type="journal article" date="2018" name="Aquat. Microb. Ecol.">
        <title>Gammaproteobacterial methanotrophs dominate.</title>
        <authorList>
            <person name="Rissanen A.J."/>
            <person name="Saarenheimo J."/>
            <person name="Tiirola M."/>
            <person name="Peura S."/>
            <person name="Aalto S.L."/>
            <person name="Karvinen A."/>
            <person name="Nykanen H."/>
        </authorList>
    </citation>
    <scope>NUCLEOTIDE SEQUENCE [LARGE SCALE GENOMIC DNA]</scope>
    <source>
        <strain evidence="2">AMbin10</strain>
    </source>
</reference>
<feature type="non-terminal residue" evidence="2">
    <location>
        <position position="1"/>
    </location>
</feature>
<name>A0A2W4RT32_9GAMM</name>
<dbReference type="InterPro" id="IPR001633">
    <property type="entry name" value="EAL_dom"/>
</dbReference>
<dbReference type="PROSITE" id="PS50883">
    <property type="entry name" value="EAL"/>
    <property type="match status" value="1"/>
</dbReference>
<dbReference type="InterPro" id="IPR035919">
    <property type="entry name" value="EAL_sf"/>
</dbReference>
<dbReference type="SUPFAM" id="SSF141868">
    <property type="entry name" value="EAL domain-like"/>
    <property type="match status" value="1"/>
</dbReference>
<dbReference type="PANTHER" id="PTHR33121">
    <property type="entry name" value="CYCLIC DI-GMP PHOSPHODIESTERASE PDEF"/>
    <property type="match status" value="1"/>
</dbReference>
<dbReference type="EMBL" id="QJPH01000203">
    <property type="protein sequence ID" value="PZN82798.1"/>
    <property type="molecule type" value="Genomic_DNA"/>
</dbReference>
<gene>
    <name evidence="2" type="ORF">DM484_05935</name>
</gene>
<sequence>RSREIANAIVILSKNLNIDIVAEGIETKELEKVLVDLGCRYGQGYLYSRPIAFDQAMMLVKDQAEK</sequence>
<evidence type="ECO:0000259" key="1">
    <source>
        <dbReference type="PROSITE" id="PS50883"/>
    </source>
</evidence>
<organism evidence="2 3">
    <name type="scientific">Candidatus Methylumidiphilus alinenensis</name>
    <dbReference type="NCBI Taxonomy" id="2202197"/>
    <lineage>
        <taxon>Bacteria</taxon>
        <taxon>Pseudomonadati</taxon>
        <taxon>Pseudomonadota</taxon>
        <taxon>Gammaproteobacteria</taxon>
        <taxon>Methylococcales</taxon>
        <taxon>Candidatus Methylumidiphilus</taxon>
    </lineage>
</organism>
<comment type="caution">
    <text evidence="2">The sequence shown here is derived from an EMBL/GenBank/DDBJ whole genome shotgun (WGS) entry which is preliminary data.</text>
</comment>